<dbReference type="InterPro" id="IPR000671">
    <property type="entry name" value="Peptidase_A31"/>
</dbReference>
<dbReference type="GO" id="GO:0016485">
    <property type="term" value="P:protein processing"/>
    <property type="evidence" value="ECO:0007669"/>
    <property type="project" value="TreeGrafter"/>
</dbReference>
<feature type="region of interest" description="Disordered" evidence="1">
    <location>
        <begin position="1"/>
        <end position="33"/>
    </location>
</feature>
<organism evidence="2">
    <name type="scientific">Eiseniibacteriota bacterium</name>
    <dbReference type="NCBI Taxonomy" id="2212470"/>
    <lineage>
        <taxon>Bacteria</taxon>
        <taxon>Candidatus Eiseniibacteriota</taxon>
    </lineage>
</organism>
<evidence type="ECO:0000313" key="2">
    <source>
        <dbReference type="EMBL" id="HGZ42371.1"/>
    </source>
</evidence>
<evidence type="ECO:0000256" key="1">
    <source>
        <dbReference type="SAM" id="MobiDB-lite"/>
    </source>
</evidence>
<protein>
    <submittedName>
        <fullName evidence="2">Hydrogenase maturation protease</fullName>
    </submittedName>
</protein>
<dbReference type="PANTHER" id="PTHR30302">
    <property type="entry name" value="HYDROGENASE 1 MATURATION PROTEASE"/>
    <property type="match status" value="1"/>
</dbReference>
<dbReference type="GO" id="GO:0004175">
    <property type="term" value="F:endopeptidase activity"/>
    <property type="evidence" value="ECO:0007669"/>
    <property type="project" value="TreeGrafter"/>
</dbReference>
<keyword evidence="2" id="KW-0378">Hydrolase</keyword>
<sequence>MRHRQVRPLPRGGPLGVHGRSGVPLRRAAGHGPHRAPLVTEALPVDGWRERLGAIARGRRVAVVGVGNPLCGDDGVGPLVAARLAARGVAGALDAGPVPENHLGPLLALAPEVVLFVDAVEHGAPAGAVRLVRAADLGPRLSSTHAPSLRLLAALLGAAGAAAWVVGPQPARTAFGAPMTVAVAAAARALEDALAAALAASAAAPGAARTTASAAARRPGPAAAAAAPDAAPGAPRA</sequence>
<dbReference type="AlphaFoldDB" id="A0A832I299"/>
<name>A0A832I299_UNCEI</name>
<dbReference type="NCBIfam" id="TIGR00072">
    <property type="entry name" value="hydrog_prot"/>
    <property type="match status" value="1"/>
</dbReference>
<proteinExistence type="predicted"/>
<dbReference type="EMBL" id="DSQF01000004">
    <property type="protein sequence ID" value="HGZ42371.1"/>
    <property type="molecule type" value="Genomic_DNA"/>
</dbReference>
<dbReference type="PANTHER" id="PTHR30302:SF7">
    <property type="entry name" value="F420-NONREDUCING HYDROGENASE II"/>
    <property type="match status" value="1"/>
</dbReference>
<dbReference type="Gene3D" id="3.40.50.1450">
    <property type="entry name" value="HybD-like"/>
    <property type="match status" value="1"/>
</dbReference>
<reference evidence="2" key="1">
    <citation type="journal article" date="2020" name="mSystems">
        <title>Genome- and Community-Level Interaction Insights into Carbon Utilization and Element Cycling Functions of Hydrothermarchaeota in Hydrothermal Sediment.</title>
        <authorList>
            <person name="Zhou Z."/>
            <person name="Liu Y."/>
            <person name="Xu W."/>
            <person name="Pan J."/>
            <person name="Luo Z.H."/>
            <person name="Li M."/>
        </authorList>
    </citation>
    <scope>NUCLEOTIDE SEQUENCE [LARGE SCALE GENOMIC DNA]</scope>
    <source>
        <strain evidence="2">SpSt-381</strain>
    </source>
</reference>
<accession>A0A832I299</accession>
<dbReference type="GO" id="GO:0008047">
    <property type="term" value="F:enzyme activator activity"/>
    <property type="evidence" value="ECO:0007669"/>
    <property type="project" value="InterPro"/>
</dbReference>
<keyword evidence="2" id="KW-0645">Protease</keyword>
<gene>
    <name evidence="2" type="ORF">ENR23_02910</name>
</gene>
<dbReference type="PRINTS" id="PR00446">
    <property type="entry name" value="HYDRGNUPTAKE"/>
</dbReference>
<comment type="caution">
    <text evidence="2">The sequence shown here is derived from an EMBL/GenBank/DDBJ whole genome shotgun (WGS) entry which is preliminary data.</text>
</comment>
<feature type="region of interest" description="Disordered" evidence="1">
    <location>
        <begin position="209"/>
        <end position="237"/>
    </location>
</feature>
<dbReference type="InterPro" id="IPR023430">
    <property type="entry name" value="Pept_HybD-like_dom_sf"/>
</dbReference>
<dbReference type="SUPFAM" id="SSF53163">
    <property type="entry name" value="HybD-like"/>
    <property type="match status" value="1"/>
</dbReference>